<feature type="compositionally biased region" description="Acidic residues" evidence="5">
    <location>
        <begin position="182"/>
        <end position="191"/>
    </location>
</feature>
<feature type="domain" description="RING-type" evidence="6">
    <location>
        <begin position="390"/>
        <end position="450"/>
    </location>
</feature>
<dbReference type="EMBL" id="UYSL01020337">
    <property type="protein sequence ID" value="VDL74131.1"/>
    <property type="molecule type" value="Genomic_DNA"/>
</dbReference>
<evidence type="ECO:0000256" key="4">
    <source>
        <dbReference type="SAM" id="Coils"/>
    </source>
</evidence>
<organism evidence="9">
    <name type="scientific">Nippostrongylus brasiliensis</name>
    <name type="common">Rat hookworm</name>
    <dbReference type="NCBI Taxonomy" id="27835"/>
    <lineage>
        <taxon>Eukaryota</taxon>
        <taxon>Metazoa</taxon>
        <taxon>Ecdysozoa</taxon>
        <taxon>Nematoda</taxon>
        <taxon>Chromadorea</taxon>
        <taxon>Rhabditida</taxon>
        <taxon>Rhabditina</taxon>
        <taxon>Rhabditomorpha</taxon>
        <taxon>Strongyloidea</taxon>
        <taxon>Heligmosomidae</taxon>
        <taxon>Nippostrongylus</taxon>
    </lineage>
</organism>
<evidence type="ECO:0000313" key="7">
    <source>
        <dbReference type="EMBL" id="VDL74131.1"/>
    </source>
</evidence>
<dbReference type="InterPro" id="IPR001841">
    <property type="entry name" value="Znf_RING"/>
</dbReference>
<name>A0A158QZR0_NIPBR</name>
<feature type="compositionally biased region" description="Acidic residues" evidence="5">
    <location>
        <begin position="231"/>
        <end position="278"/>
    </location>
</feature>
<feature type="compositionally biased region" description="Acidic residues" evidence="5">
    <location>
        <begin position="286"/>
        <end position="298"/>
    </location>
</feature>
<dbReference type="InterPro" id="IPR013083">
    <property type="entry name" value="Znf_RING/FYVE/PHD"/>
</dbReference>
<feature type="region of interest" description="Disordered" evidence="5">
    <location>
        <begin position="178"/>
        <end position="316"/>
    </location>
</feature>
<gene>
    <name evidence="7" type="ORF">NBR_LOCUS10542</name>
</gene>
<keyword evidence="1 3" id="KW-0479">Metal-binding</keyword>
<proteinExistence type="predicted"/>
<dbReference type="AlphaFoldDB" id="A0A158QZR0"/>
<keyword evidence="1 3" id="KW-0863">Zinc-finger</keyword>
<keyword evidence="8" id="KW-1185">Reference proteome</keyword>
<dbReference type="Proteomes" id="UP000271162">
    <property type="component" value="Unassembled WGS sequence"/>
</dbReference>
<keyword evidence="2" id="KW-0862">Zinc</keyword>
<accession>A0A158QZR0</accession>
<evidence type="ECO:0000313" key="8">
    <source>
        <dbReference type="Proteomes" id="UP000271162"/>
    </source>
</evidence>
<dbReference type="PROSITE" id="PS50089">
    <property type="entry name" value="ZF_RING_2"/>
    <property type="match status" value="1"/>
</dbReference>
<dbReference type="WBParaSite" id="NBR_0001054101-mRNA-1">
    <property type="protein sequence ID" value="NBR_0001054101-mRNA-1"/>
    <property type="gene ID" value="NBR_0001054101"/>
</dbReference>
<dbReference type="PANTHER" id="PTHR21578:SF9">
    <property type="entry name" value="RING-TYPE DOMAIN-CONTAINING PROTEIN"/>
    <property type="match status" value="1"/>
</dbReference>
<reference evidence="7 8" key="2">
    <citation type="submission" date="2018-11" db="EMBL/GenBank/DDBJ databases">
        <authorList>
            <consortium name="Pathogen Informatics"/>
        </authorList>
    </citation>
    <scope>NUCLEOTIDE SEQUENCE [LARGE SCALE GENOMIC DNA]</scope>
</reference>
<dbReference type="OMA" id="YNNDSGH"/>
<feature type="compositionally biased region" description="Basic and acidic residues" evidence="5">
    <location>
        <begin position="299"/>
        <end position="312"/>
    </location>
</feature>
<reference evidence="9" key="1">
    <citation type="submission" date="2016-04" db="UniProtKB">
        <authorList>
            <consortium name="WormBaseParasite"/>
        </authorList>
    </citation>
    <scope>IDENTIFICATION</scope>
</reference>
<feature type="coiled-coil region" evidence="4">
    <location>
        <begin position="79"/>
        <end position="113"/>
    </location>
</feature>
<sequence length="470" mass="54139">MDVNVLNKDIENLTSDSDQLLGEIIRCRKLYPEAIAKMKSVENREKFVRLLKAPLKLSQQERIDVEKLKEDITRKVDTTQDLTETIKVVKADIERLEAEKLEWRKRVQDLVDTITGDRLAPIDALPSNFTLTASKEDLEWLDYQLALRLQEEVNAPPTVEDTLNEEQLKEILGRDYYANDADNSEGDDDESSSPSTSREAPYQLRSRARLERNTGAHRDETPDTDFSVQFLDDDDEDEVDEGEEEEADQSFIDDGDVENEESEQVEDEQEIDGADEIEDATHEFEDASDTSDDEESDPESERENASERAHDEELSEVNVSISDSIISDVPPLPPDPEFDRRVRGELLVLDESEDEEFEVTPADEEERPNHEFDEDIIDDTVIRSDLFGRCTICFEELPYDPVGCLYCQQHVGCRRCVVRWYRAAEHYNRNDQDLLGGHPPSNHKQCPLCRHQWEEQAEVTSMFLLRDDYA</sequence>
<dbReference type="Gene3D" id="3.30.40.10">
    <property type="entry name" value="Zinc/RING finger domain, C3HC4 (zinc finger)"/>
    <property type="match status" value="1"/>
</dbReference>
<evidence type="ECO:0000256" key="5">
    <source>
        <dbReference type="SAM" id="MobiDB-lite"/>
    </source>
</evidence>
<keyword evidence="4" id="KW-0175">Coiled coil</keyword>
<protein>
    <submittedName>
        <fullName evidence="9">RING-type domain-containing protein</fullName>
    </submittedName>
</protein>
<evidence type="ECO:0000256" key="1">
    <source>
        <dbReference type="ARBA" id="ARBA00022771"/>
    </source>
</evidence>
<evidence type="ECO:0000259" key="6">
    <source>
        <dbReference type="PROSITE" id="PS50089"/>
    </source>
</evidence>
<evidence type="ECO:0000256" key="3">
    <source>
        <dbReference type="PROSITE-ProRule" id="PRU00175"/>
    </source>
</evidence>
<dbReference type="PANTHER" id="PTHR21578">
    <property type="entry name" value="PROTEIN CBG03826"/>
    <property type="match status" value="1"/>
</dbReference>
<evidence type="ECO:0000256" key="2">
    <source>
        <dbReference type="ARBA" id="ARBA00022833"/>
    </source>
</evidence>
<dbReference type="GO" id="GO:0008270">
    <property type="term" value="F:zinc ion binding"/>
    <property type="evidence" value="ECO:0007669"/>
    <property type="project" value="UniProtKB-KW"/>
</dbReference>
<feature type="compositionally biased region" description="Basic and acidic residues" evidence="5">
    <location>
        <begin position="208"/>
        <end position="221"/>
    </location>
</feature>
<evidence type="ECO:0000313" key="9">
    <source>
        <dbReference type="WBParaSite" id="NBR_0001054101-mRNA-1"/>
    </source>
</evidence>
<dbReference type="SUPFAM" id="SSF57850">
    <property type="entry name" value="RING/U-box"/>
    <property type="match status" value="1"/>
</dbReference>